<protein>
    <submittedName>
        <fullName evidence="1">Uncharacterized protein</fullName>
    </submittedName>
</protein>
<evidence type="ECO:0000313" key="1">
    <source>
        <dbReference type="EMBL" id="KAK9083114.1"/>
    </source>
</evidence>
<name>A0AAP0HDM2_9MAGN</name>
<reference evidence="1 2" key="1">
    <citation type="submission" date="2024-01" db="EMBL/GenBank/DDBJ databases">
        <title>Genome assemblies of Stephania.</title>
        <authorList>
            <person name="Yang L."/>
        </authorList>
    </citation>
    <scope>NUCLEOTIDE SEQUENCE [LARGE SCALE GENOMIC DNA]</scope>
    <source>
        <strain evidence="1">JXDWG</strain>
        <tissue evidence="1">Leaf</tissue>
    </source>
</reference>
<proteinExistence type="predicted"/>
<keyword evidence="2" id="KW-1185">Reference proteome</keyword>
<organism evidence="1 2">
    <name type="scientific">Stephania cephalantha</name>
    <dbReference type="NCBI Taxonomy" id="152367"/>
    <lineage>
        <taxon>Eukaryota</taxon>
        <taxon>Viridiplantae</taxon>
        <taxon>Streptophyta</taxon>
        <taxon>Embryophyta</taxon>
        <taxon>Tracheophyta</taxon>
        <taxon>Spermatophyta</taxon>
        <taxon>Magnoliopsida</taxon>
        <taxon>Ranunculales</taxon>
        <taxon>Menispermaceae</taxon>
        <taxon>Menispermoideae</taxon>
        <taxon>Cissampelideae</taxon>
        <taxon>Stephania</taxon>
    </lineage>
</organism>
<comment type="caution">
    <text evidence="1">The sequence shown here is derived from an EMBL/GenBank/DDBJ whole genome shotgun (WGS) entry which is preliminary data.</text>
</comment>
<gene>
    <name evidence="1" type="ORF">Scep_029585</name>
</gene>
<evidence type="ECO:0000313" key="2">
    <source>
        <dbReference type="Proteomes" id="UP001419268"/>
    </source>
</evidence>
<dbReference type="Proteomes" id="UP001419268">
    <property type="component" value="Unassembled WGS sequence"/>
</dbReference>
<dbReference type="AlphaFoldDB" id="A0AAP0HDM2"/>
<accession>A0AAP0HDM2</accession>
<dbReference type="EMBL" id="JBBNAG010000013">
    <property type="protein sequence ID" value="KAK9083114.1"/>
    <property type="molecule type" value="Genomic_DNA"/>
</dbReference>
<sequence>MKKKTKLVRSTSAESLGRLGTIDKPYDVKWWVVEERSQGYNLKPRYIKWFFLFYMQQKNQHTREG</sequence>